<dbReference type="AlphaFoldDB" id="A0A834GRX6"/>
<evidence type="ECO:0000259" key="1">
    <source>
        <dbReference type="Pfam" id="PF25019"/>
    </source>
</evidence>
<comment type="caution">
    <text evidence="2">The sequence shown here is derived from an EMBL/GenBank/DDBJ whole genome shotgun (WGS) entry which is preliminary data.</text>
</comment>
<keyword evidence="3" id="KW-1185">Reference proteome</keyword>
<name>A0A834GRX6_RHOSS</name>
<dbReference type="Pfam" id="PF25019">
    <property type="entry name" value="LRR_R13L1-DRL21"/>
    <property type="match status" value="1"/>
</dbReference>
<dbReference type="OrthoDB" id="773208at2759"/>
<dbReference type="InterPro" id="IPR056789">
    <property type="entry name" value="LRR_R13L1-DRL21"/>
</dbReference>
<proteinExistence type="predicted"/>
<sequence>MGKMTSLQTLSNFIVDKDERSMISKLGSLIHLRGAICISGLENVADALDARRANLKDKRGLEKYTVVIWAKEVINLDLVILCGEEEVGFEAFPMVASGDQSTKSIGGRGAEEIGE</sequence>
<dbReference type="Proteomes" id="UP000626092">
    <property type="component" value="Unassembled WGS sequence"/>
</dbReference>
<evidence type="ECO:0000313" key="3">
    <source>
        <dbReference type="Proteomes" id="UP000626092"/>
    </source>
</evidence>
<feature type="domain" description="R13L1/DRL21-like LRR repeat region" evidence="1">
    <location>
        <begin position="23"/>
        <end position="65"/>
    </location>
</feature>
<organism evidence="2 3">
    <name type="scientific">Rhododendron simsii</name>
    <name type="common">Sims's rhododendron</name>
    <dbReference type="NCBI Taxonomy" id="118357"/>
    <lineage>
        <taxon>Eukaryota</taxon>
        <taxon>Viridiplantae</taxon>
        <taxon>Streptophyta</taxon>
        <taxon>Embryophyta</taxon>
        <taxon>Tracheophyta</taxon>
        <taxon>Spermatophyta</taxon>
        <taxon>Magnoliopsida</taxon>
        <taxon>eudicotyledons</taxon>
        <taxon>Gunneridae</taxon>
        <taxon>Pentapetalae</taxon>
        <taxon>asterids</taxon>
        <taxon>Ericales</taxon>
        <taxon>Ericaceae</taxon>
        <taxon>Ericoideae</taxon>
        <taxon>Rhodoreae</taxon>
        <taxon>Rhododendron</taxon>
    </lineage>
</organism>
<protein>
    <recommendedName>
        <fullName evidence="1">R13L1/DRL21-like LRR repeat region domain-containing protein</fullName>
    </recommendedName>
</protein>
<evidence type="ECO:0000313" key="2">
    <source>
        <dbReference type="EMBL" id="KAF7137846.1"/>
    </source>
</evidence>
<reference evidence="2" key="1">
    <citation type="submission" date="2019-11" db="EMBL/GenBank/DDBJ databases">
        <authorList>
            <person name="Liu Y."/>
            <person name="Hou J."/>
            <person name="Li T.-Q."/>
            <person name="Guan C.-H."/>
            <person name="Wu X."/>
            <person name="Wu H.-Z."/>
            <person name="Ling F."/>
            <person name="Zhang R."/>
            <person name="Shi X.-G."/>
            <person name="Ren J.-P."/>
            <person name="Chen E.-F."/>
            <person name="Sun J.-M."/>
        </authorList>
    </citation>
    <scope>NUCLEOTIDE SEQUENCE</scope>
    <source>
        <strain evidence="2">Adult_tree_wgs_1</strain>
        <tissue evidence="2">Leaves</tissue>
    </source>
</reference>
<dbReference type="EMBL" id="WJXA01000007">
    <property type="protein sequence ID" value="KAF7137846.1"/>
    <property type="molecule type" value="Genomic_DNA"/>
</dbReference>
<accession>A0A834GRX6</accession>
<gene>
    <name evidence="2" type="ORF">RHSIM_Rhsim07G0043800</name>
</gene>